<reference evidence="16 17" key="1">
    <citation type="journal article" date="2013" name="Genome Announc.">
        <title>Draft Genome Sequence of Arcticibacter svalbardensis Strain MN12-7T, a Member of the Family Sphingobacteriaceae Isolated from an Arctic Soil Sample.</title>
        <authorList>
            <person name="Shivaji S."/>
            <person name="Ara S."/>
            <person name="Prasad S."/>
            <person name="Manasa B.P."/>
            <person name="Begum Z."/>
            <person name="Singh A."/>
            <person name="Kumar Pinnaka A."/>
        </authorList>
    </citation>
    <scope>NUCLEOTIDE SEQUENCE [LARGE SCALE GENOMIC DNA]</scope>
    <source>
        <strain evidence="16 17">MN12-7</strain>
    </source>
</reference>
<dbReference type="GO" id="GO:0008914">
    <property type="term" value="F:leucyl-tRNA--protein transferase activity"/>
    <property type="evidence" value="ECO:0007669"/>
    <property type="project" value="UniProtKB-UniRule"/>
</dbReference>
<dbReference type="FunFam" id="3.30.70.3550:FF:000001">
    <property type="entry name" value="Leucyl/phenylalanyl-tRNA--protein transferase"/>
    <property type="match status" value="1"/>
</dbReference>
<dbReference type="OrthoDB" id="9790282at2"/>
<dbReference type="EC" id="2.3.2.6" evidence="10 15"/>
<comment type="subcellular location">
    <subcellularLocation>
        <location evidence="1 15">Cytoplasm</location>
    </subcellularLocation>
</comment>
<evidence type="ECO:0000256" key="1">
    <source>
        <dbReference type="ARBA" id="ARBA00004496"/>
    </source>
</evidence>
<evidence type="ECO:0000256" key="14">
    <source>
        <dbReference type="ARBA" id="ARBA00083640"/>
    </source>
</evidence>
<comment type="function">
    <text evidence="8 15">Functions in the N-end rule pathway of protein degradation where it conjugates Leu, Phe and, less efficiently, Met from aminoacyl-tRNAs to the N-termini of proteins containing an N-terminal arginine or lysine.</text>
</comment>
<comment type="catalytic activity">
    <reaction evidence="7 15">
        <text>N-terminal L-lysyl-[protein] + L-leucyl-tRNA(Leu) = N-terminal L-leucyl-L-lysyl-[protein] + tRNA(Leu) + H(+)</text>
        <dbReference type="Rhea" id="RHEA:12340"/>
        <dbReference type="Rhea" id="RHEA-COMP:9613"/>
        <dbReference type="Rhea" id="RHEA-COMP:9622"/>
        <dbReference type="Rhea" id="RHEA-COMP:12670"/>
        <dbReference type="Rhea" id="RHEA-COMP:12671"/>
        <dbReference type="ChEBI" id="CHEBI:15378"/>
        <dbReference type="ChEBI" id="CHEBI:65249"/>
        <dbReference type="ChEBI" id="CHEBI:78442"/>
        <dbReference type="ChEBI" id="CHEBI:78494"/>
        <dbReference type="ChEBI" id="CHEBI:133043"/>
        <dbReference type="EC" id="2.3.2.6"/>
    </reaction>
</comment>
<dbReference type="EMBL" id="AQPN01000147">
    <property type="protein sequence ID" value="EOR92551.1"/>
    <property type="molecule type" value="Genomic_DNA"/>
</dbReference>
<keyword evidence="3 15" id="KW-0808">Transferase</keyword>
<gene>
    <name evidence="15" type="primary">aat</name>
    <name evidence="16" type="ORF">ADIARSV_4275</name>
</gene>
<keyword evidence="17" id="KW-1185">Reference proteome</keyword>
<evidence type="ECO:0000256" key="13">
    <source>
        <dbReference type="ARBA" id="ARBA00077165"/>
    </source>
</evidence>
<evidence type="ECO:0000256" key="11">
    <source>
        <dbReference type="ARBA" id="ARBA00074372"/>
    </source>
</evidence>
<comment type="catalytic activity">
    <reaction evidence="5 15">
        <text>L-phenylalanyl-tRNA(Phe) + an N-terminal L-alpha-aminoacyl-[protein] = an N-terminal L-phenylalanyl-L-alpha-aminoacyl-[protein] + tRNA(Phe)</text>
        <dbReference type="Rhea" id="RHEA:43632"/>
        <dbReference type="Rhea" id="RHEA-COMP:9668"/>
        <dbReference type="Rhea" id="RHEA-COMP:9699"/>
        <dbReference type="Rhea" id="RHEA-COMP:10636"/>
        <dbReference type="Rhea" id="RHEA-COMP:10637"/>
        <dbReference type="ChEBI" id="CHEBI:78442"/>
        <dbReference type="ChEBI" id="CHEBI:78531"/>
        <dbReference type="ChEBI" id="CHEBI:78597"/>
        <dbReference type="ChEBI" id="CHEBI:83561"/>
        <dbReference type="EC" id="2.3.2.6"/>
    </reaction>
</comment>
<dbReference type="RefSeq" id="WP_016197490.1">
    <property type="nucleotide sequence ID" value="NZ_AQPN01000147.1"/>
</dbReference>
<dbReference type="GO" id="GO:0030163">
    <property type="term" value="P:protein catabolic process"/>
    <property type="evidence" value="ECO:0007669"/>
    <property type="project" value="UniProtKB-UniRule"/>
</dbReference>
<evidence type="ECO:0000256" key="6">
    <source>
        <dbReference type="ARBA" id="ARBA00050652"/>
    </source>
</evidence>
<dbReference type="Gene3D" id="3.40.630.70">
    <property type="entry name" value="Leucyl/phenylalanyl-tRNA-protein transferase, C-terminal domain"/>
    <property type="match status" value="1"/>
</dbReference>
<name>R9GLH1_9SPHI</name>
<dbReference type="HAMAP" id="MF_00688">
    <property type="entry name" value="Leu_Phe_trans"/>
    <property type="match status" value="1"/>
</dbReference>
<dbReference type="Pfam" id="PF03588">
    <property type="entry name" value="Leu_Phe_trans"/>
    <property type="match status" value="1"/>
</dbReference>
<evidence type="ECO:0000256" key="3">
    <source>
        <dbReference type="ARBA" id="ARBA00022679"/>
    </source>
</evidence>
<keyword evidence="4 15" id="KW-0012">Acyltransferase</keyword>
<evidence type="ECO:0000256" key="2">
    <source>
        <dbReference type="ARBA" id="ARBA00022490"/>
    </source>
</evidence>
<dbReference type="NCBIfam" id="TIGR00667">
    <property type="entry name" value="aat"/>
    <property type="match status" value="1"/>
</dbReference>
<organism evidence="16 17">
    <name type="scientific">Arcticibacter svalbardensis MN12-7</name>
    <dbReference type="NCBI Taxonomy" id="1150600"/>
    <lineage>
        <taxon>Bacteria</taxon>
        <taxon>Pseudomonadati</taxon>
        <taxon>Bacteroidota</taxon>
        <taxon>Sphingobacteriia</taxon>
        <taxon>Sphingobacteriales</taxon>
        <taxon>Sphingobacteriaceae</taxon>
        <taxon>Arcticibacter</taxon>
    </lineage>
</organism>
<protein>
    <recommendedName>
        <fullName evidence="11 15">Leucyl/phenylalanyl-tRNA--protein transferase</fullName>
        <ecNumber evidence="10 15">2.3.2.6</ecNumber>
    </recommendedName>
    <alternativeName>
        <fullName evidence="12 15">L/F-transferase</fullName>
    </alternativeName>
    <alternativeName>
        <fullName evidence="13 15">Leucyltransferase</fullName>
    </alternativeName>
    <alternativeName>
        <fullName evidence="14 15">Phenyalanyltransferase</fullName>
    </alternativeName>
</protein>
<keyword evidence="2 15" id="KW-0963">Cytoplasm</keyword>
<evidence type="ECO:0000256" key="15">
    <source>
        <dbReference type="HAMAP-Rule" id="MF_00688"/>
    </source>
</evidence>
<dbReference type="Proteomes" id="UP000014174">
    <property type="component" value="Unassembled WGS sequence"/>
</dbReference>
<dbReference type="InterPro" id="IPR004616">
    <property type="entry name" value="Leu/Phe-tRNA_Trfase"/>
</dbReference>
<comment type="catalytic activity">
    <reaction evidence="6 15">
        <text>N-terminal L-arginyl-[protein] + L-leucyl-tRNA(Leu) = N-terminal L-leucyl-L-arginyl-[protein] + tRNA(Leu) + H(+)</text>
        <dbReference type="Rhea" id="RHEA:50416"/>
        <dbReference type="Rhea" id="RHEA-COMP:9613"/>
        <dbReference type="Rhea" id="RHEA-COMP:9622"/>
        <dbReference type="Rhea" id="RHEA-COMP:12672"/>
        <dbReference type="Rhea" id="RHEA-COMP:12673"/>
        <dbReference type="ChEBI" id="CHEBI:15378"/>
        <dbReference type="ChEBI" id="CHEBI:64719"/>
        <dbReference type="ChEBI" id="CHEBI:78442"/>
        <dbReference type="ChEBI" id="CHEBI:78494"/>
        <dbReference type="ChEBI" id="CHEBI:133044"/>
        <dbReference type="EC" id="2.3.2.6"/>
    </reaction>
</comment>
<dbReference type="InterPro" id="IPR042203">
    <property type="entry name" value="Leu/Phe-tRNA_Trfase_C"/>
</dbReference>
<dbReference type="Gene3D" id="3.30.70.3550">
    <property type="entry name" value="Leucyl/phenylalanyl-tRNA-protein transferase, N-terminal domain"/>
    <property type="match status" value="1"/>
</dbReference>
<dbReference type="AlphaFoldDB" id="R9GLH1"/>
<dbReference type="PANTHER" id="PTHR30098">
    <property type="entry name" value="LEUCYL/PHENYLALANYL-TRNA--PROTEIN TRANSFERASE"/>
    <property type="match status" value="1"/>
</dbReference>
<evidence type="ECO:0000256" key="9">
    <source>
        <dbReference type="ARBA" id="ARBA00061535"/>
    </source>
</evidence>
<sequence>MIFELDDLDARFPPAELAEEDGLLAVGGDLTAQRLINAYHNGIFPWYSDDSPILWYSPHERFVLFPEKITISKSMRQTLRSGKFRVTSDTAFEEVISACAAKERKDQDGTWITTDMQEAYIRLHQMGIAHSVEVWQDDQLVGGLYGISSGKAFCGESMFSNVSNASKIALIWLCHTNLYALIDCQIYSEHLATLGAEMLRRNLFLPYVGI</sequence>
<evidence type="ECO:0000256" key="10">
    <source>
        <dbReference type="ARBA" id="ARBA00066767"/>
    </source>
</evidence>
<comment type="caution">
    <text evidence="16">The sequence shown here is derived from an EMBL/GenBank/DDBJ whole genome shotgun (WGS) entry which is preliminary data.</text>
</comment>
<proteinExistence type="inferred from homology"/>
<evidence type="ECO:0000256" key="8">
    <source>
        <dbReference type="ARBA" id="ARBA00054043"/>
    </source>
</evidence>
<evidence type="ECO:0000256" key="4">
    <source>
        <dbReference type="ARBA" id="ARBA00023315"/>
    </source>
</evidence>
<evidence type="ECO:0000256" key="5">
    <source>
        <dbReference type="ARBA" id="ARBA00050607"/>
    </source>
</evidence>
<dbReference type="InterPro" id="IPR016181">
    <property type="entry name" value="Acyl_CoA_acyltransferase"/>
</dbReference>
<dbReference type="eggNOG" id="COG2360">
    <property type="taxonomic scope" value="Bacteria"/>
</dbReference>
<dbReference type="PATRIC" id="fig|1150600.3.peg.4229"/>
<evidence type="ECO:0000256" key="12">
    <source>
        <dbReference type="ARBA" id="ARBA00077136"/>
    </source>
</evidence>
<dbReference type="GO" id="GO:0005737">
    <property type="term" value="C:cytoplasm"/>
    <property type="evidence" value="ECO:0007669"/>
    <property type="project" value="UniProtKB-SubCell"/>
</dbReference>
<evidence type="ECO:0000313" key="16">
    <source>
        <dbReference type="EMBL" id="EOR92551.1"/>
    </source>
</evidence>
<accession>R9GLH1</accession>
<dbReference type="SUPFAM" id="SSF55729">
    <property type="entry name" value="Acyl-CoA N-acyltransferases (Nat)"/>
    <property type="match status" value="1"/>
</dbReference>
<evidence type="ECO:0000313" key="17">
    <source>
        <dbReference type="Proteomes" id="UP000014174"/>
    </source>
</evidence>
<dbReference type="PANTHER" id="PTHR30098:SF2">
    <property type="entry name" value="LEUCYL_PHENYLALANYL-TRNA--PROTEIN TRANSFERASE"/>
    <property type="match status" value="1"/>
</dbReference>
<evidence type="ECO:0000256" key="7">
    <source>
        <dbReference type="ARBA" id="ARBA00051538"/>
    </source>
</evidence>
<comment type="similarity">
    <text evidence="9 15">Belongs to the L/F-transferase family.</text>
</comment>
<dbReference type="InterPro" id="IPR042221">
    <property type="entry name" value="Leu/Phe-tRNA_Trfase_N"/>
</dbReference>